<feature type="compositionally biased region" description="Basic and acidic residues" evidence="13">
    <location>
        <begin position="463"/>
        <end position="475"/>
    </location>
</feature>
<dbReference type="InterPro" id="IPR036691">
    <property type="entry name" value="Endo/exonu/phosph_ase_sf"/>
</dbReference>
<feature type="site" description="Transition state stabilizer" evidence="11">
    <location>
        <position position="220"/>
    </location>
</feature>
<keyword evidence="15" id="KW-0456">Lyase</keyword>
<dbReference type="InterPro" id="IPR005135">
    <property type="entry name" value="Endo/exonuclease/phosphatase"/>
</dbReference>
<evidence type="ECO:0000256" key="8">
    <source>
        <dbReference type="ARBA" id="ARBA00023242"/>
    </source>
</evidence>
<dbReference type="Pfam" id="PF06839">
    <property type="entry name" value="Zn_ribbon_GRF"/>
    <property type="match status" value="1"/>
</dbReference>
<evidence type="ECO:0000256" key="9">
    <source>
        <dbReference type="PIRSR" id="PIRSR604808-1"/>
    </source>
</evidence>
<evidence type="ECO:0000256" key="1">
    <source>
        <dbReference type="ARBA" id="ARBA00007092"/>
    </source>
</evidence>
<protein>
    <recommendedName>
        <fullName evidence="2">DNA-(apurinic or apyrimidinic site) endonuclease 2</fullName>
    </recommendedName>
</protein>
<dbReference type="Proteomes" id="UP000283383">
    <property type="component" value="Unassembled WGS sequence"/>
</dbReference>
<dbReference type="GO" id="GO:0003906">
    <property type="term" value="F:DNA-(apurinic or apyrimidinic site) endonuclease activity"/>
    <property type="evidence" value="ECO:0007669"/>
    <property type="project" value="TreeGrafter"/>
</dbReference>
<name>A0A420J9T4_9PEZI</name>
<feature type="active site" evidence="9">
    <location>
        <position position="179"/>
    </location>
</feature>
<keyword evidence="3 10" id="KW-0479">Metal-binding</keyword>
<dbReference type="CDD" id="cd09088">
    <property type="entry name" value="Ape2-like_AP-endo"/>
    <property type="match status" value="1"/>
</dbReference>
<feature type="domain" description="GRF-type" evidence="14">
    <location>
        <begin position="615"/>
        <end position="667"/>
    </location>
</feature>
<sequence>MEEQYGLRITTWNVLSVVTKSLIDRNPFGYQPWCQDRTFSAMFDTLEADIIILQETKIQRKDLQDDMVLIPGWDVFFSLPKHKKGTTETQLTVKIGYSGVAIYTRNSICAPIRAEEGITGVLTPPNSSASFRNLPTELQIGGYLTTSQLSELLLDATVIDSEGRCIILEFPAFVLIGTYCPATRDESRNEFRLSFLHALDSRVRNLVKAGKRVLLAGDLNIVREQIDSAYVEEQIRKKEISRDEFLSNPVRRLFNQLVVDGEVIGDRDKGREQSIMLDICRFFNPFRRRMFTCWDQKINARPGNFGSRIDYIFCNDGWRDWFYMSDIQEGLMGSDHCPVYAVIKQVINLDGSMTDIRDIMSAGMFKNGIRQKEWCRKNLLPLSAKLIPEFNGRRNIKDMFMRRNTSTENYPQAKNKSITNVPSPFEPDLALLISKKNQNLSPSLFKKNKIEIEISDGGSHKSHTTECDMRSKSNSEKYQVMHIKHENKTKLSISRSSNHVTSSIPVSAIGKIKSEKLQSNLKRFLDLETPETKRRTTNRYSLSTSTSLTAADSTETTASSDHSTQAWTINDSEDPQHCGTLVNNSDFSIPKNTLDPVDVKESWLKLLNKRKVPLCEHNEPCICLVTKKAGINYGRSFYICPKPLGPSGQKEKNSPWRCSTFIWKNDLSKDL</sequence>
<evidence type="ECO:0000256" key="13">
    <source>
        <dbReference type="SAM" id="MobiDB-lite"/>
    </source>
</evidence>
<feature type="region of interest" description="Disordered" evidence="13">
    <location>
        <begin position="456"/>
        <end position="476"/>
    </location>
</feature>
<dbReference type="PROSITE" id="PS51999">
    <property type="entry name" value="ZF_GRF"/>
    <property type="match status" value="1"/>
</dbReference>
<evidence type="ECO:0000256" key="7">
    <source>
        <dbReference type="ARBA" id="ARBA00022842"/>
    </source>
</evidence>
<dbReference type="GO" id="GO:0005634">
    <property type="term" value="C:nucleus"/>
    <property type="evidence" value="ECO:0007669"/>
    <property type="project" value="TreeGrafter"/>
</dbReference>
<dbReference type="Gene3D" id="3.60.10.10">
    <property type="entry name" value="Endonuclease/exonuclease/phosphatase"/>
    <property type="match status" value="1"/>
</dbReference>
<evidence type="ECO:0000313" key="15">
    <source>
        <dbReference type="EMBL" id="RKF83555.1"/>
    </source>
</evidence>
<keyword evidence="6" id="KW-0862">Zinc</keyword>
<keyword evidence="16" id="KW-1185">Reference proteome</keyword>
<feature type="binding site" evidence="10">
    <location>
        <position position="335"/>
    </location>
    <ligand>
        <name>Mg(2+)</name>
        <dbReference type="ChEBI" id="CHEBI:18420"/>
        <label>1</label>
    </ligand>
</feature>
<feature type="site" description="Interaction with DNA substrate" evidence="11">
    <location>
        <position position="336"/>
    </location>
</feature>
<evidence type="ECO:0000256" key="12">
    <source>
        <dbReference type="PROSITE-ProRule" id="PRU01343"/>
    </source>
</evidence>
<dbReference type="Pfam" id="PF03372">
    <property type="entry name" value="Exo_endo_phos"/>
    <property type="match status" value="1"/>
</dbReference>
<evidence type="ECO:0000256" key="3">
    <source>
        <dbReference type="ARBA" id="ARBA00022723"/>
    </source>
</evidence>
<evidence type="ECO:0000256" key="11">
    <source>
        <dbReference type="PIRSR" id="PIRSR604808-3"/>
    </source>
</evidence>
<dbReference type="InterPro" id="IPR010666">
    <property type="entry name" value="Znf_GRF"/>
</dbReference>
<gene>
    <name evidence="15" type="ORF">GcM3_012035</name>
</gene>
<dbReference type="InterPro" id="IPR004808">
    <property type="entry name" value="AP_endonuc_1"/>
</dbReference>
<feature type="binding site" evidence="10">
    <location>
        <position position="218"/>
    </location>
    <ligand>
        <name>Mg(2+)</name>
        <dbReference type="ChEBI" id="CHEBI:18420"/>
        <label>1</label>
    </ligand>
</feature>
<dbReference type="GO" id="GO:0006284">
    <property type="term" value="P:base-excision repair"/>
    <property type="evidence" value="ECO:0007669"/>
    <property type="project" value="TreeGrafter"/>
</dbReference>
<evidence type="ECO:0000313" key="16">
    <source>
        <dbReference type="Proteomes" id="UP000283383"/>
    </source>
</evidence>
<dbReference type="AlphaFoldDB" id="A0A420J9T4"/>
<evidence type="ECO:0000259" key="14">
    <source>
        <dbReference type="PROSITE" id="PS51999"/>
    </source>
</evidence>
<reference evidence="15 16" key="1">
    <citation type="journal article" date="2018" name="BMC Genomics">
        <title>Comparative genome analyses reveal sequence features reflecting distinct modes of host-adaptation between dicot and monocot powdery mildew.</title>
        <authorList>
            <person name="Wu Y."/>
            <person name="Ma X."/>
            <person name="Pan Z."/>
            <person name="Kale S.D."/>
            <person name="Song Y."/>
            <person name="King H."/>
            <person name="Zhang Q."/>
            <person name="Presley C."/>
            <person name="Deng X."/>
            <person name="Wei C.I."/>
            <person name="Xiao S."/>
        </authorList>
    </citation>
    <scope>NUCLEOTIDE SEQUENCE [LARGE SCALE GENOMIC DNA]</scope>
    <source>
        <strain evidence="15">UMSG3</strain>
    </source>
</reference>
<evidence type="ECO:0000256" key="10">
    <source>
        <dbReference type="PIRSR" id="PIRSR604808-2"/>
    </source>
</evidence>
<feature type="active site" description="Proton donor/acceptor" evidence="9">
    <location>
        <position position="218"/>
    </location>
</feature>
<feature type="binding site" evidence="10">
    <location>
        <position position="13"/>
    </location>
    <ligand>
        <name>Mg(2+)</name>
        <dbReference type="ChEBI" id="CHEBI:18420"/>
        <label>1</label>
    </ligand>
</feature>
<accession>A0A420J9T4</accession>
<dbReference type="GO" id="GO:0008081">
    <property type="term" value="F:phosphoric diester hydrolase activity"/>
    <property type="evidence" value="ECO:0007669"/>
    <property type="project" value="TreeGrafter"/>
</dbReference>
<evidence type="ECO:0000256" key="2">
    <source>
        <dbReference type="ARBA" id="ARBA00013541"/>
    </source>
</evidence>
<dbReference type="GO" id="GO:0016829">
    <property type="term" value="F:lyase activity"/>
    <property type="evidence" value="ECO:0007669"/>
    <property type="project" value="UniProtKB-KW"/>
</dbReference>
<keyword evidence="10" id="KW-0464">Manganese</keyword>
<evidence type="ECO:0000256" key="5">
    <source>
        <dbReference type="ARBA" id="ARBA00022801"/>
    </source>
</evidence>
<dbReference type="STRING" id="62708.A0A420J9T4"/>
<feature type="site" description="Important for catalytic activity" evidence="11">
    <location>
        <position position="310"/>
    </location>
</feature>
<feature type="compositionally biased region" description="Low complexity" evidence="13">
    <location>
        <begin position="541"/>
        <end position="564"/>
    </location>
</feature>
<evidence type="ECO:0000256" key="6">
    <source>
        <dbReference type="ARBA" id="ARBA00022833"/>
    </source>
</evidence>
<dbReference type="GO" id="GO:0008311">
    <property type="term" value="F:double-stranded DNA 3'-5' DNA exonuclease activity"/>
    <property type="evidence" value="ECO:0007669"/>
    <property type="project" value="TreeGrafter"/>
</dbReference>
<feature type="binding site" evidence="10">
    <location>
        <position position="55"/>
    </location>
    <ligand>
        <name>Mg(2+)</name>
        <dbReference type="ChEBI" id="CHEBI:18420"/>
        <label>1</label>
    </ligand>
</feature>
<dbReference type="SUPFAM" id="SSF56219">
    <property type="entry name" value="DNase I-like"/>
    <property type="match status" value="1"/>
</dbReference>
<dbReference type="FunFam" id="3.60.10.10:FF:000079">
    <property type="entry name" value="DNA-(apurinic or apyrimidinic site) lyase"/>
    <property type="match status" value="1"/>
</dbReference>
<keyword evidence="7 10" id="KW-0460">Magnesium</keyword>
<keyword evidence="4 12" id="KW-0863">Zinc-finger</keyword>
<dbReference type="InterPro" id="IPR020847">
    <property type="entry name" value="AP_endonuclease_F1_BS"/>
</dbReference>
<organism evidence="15 16">
    <name type="scientific">Golovinomyces cichoracearum</name>
    <dbReference type="NCBI Taxonomy" id="62708"/>
    <lineage>
        <taxon>Eukaryota</taxon>
        <taxon>Fungi</taxon>
        <taxon>Dikarya</taxon>
        <taxon>Ascomycota</taxon>
        <taxon>Pezizomycotina</taxon>
        <taxon>Leotiomycetes</taxon>
        <taxon>Erysiphales</taxon>
        <taxon>Erysiphaceae</taxon>
        <taxon>Golovinomyces</taxon>
    </lineage>
</organism>
<feature type="region of interest" description="Disordered" evidence="13">
    <location>
        <begin position="528"/>
        <end position="564"/>
    </location>
</feature>
<feature type="binding site" evidence="10">
    <location>
        <position position="336"/>
    </location>
    <ligand>
        <name>Mg(2+)</name>
        <dbReference type="ChEBI" id="CHEBI:18420"/>
        <label>1</label>
    </ligand>
</feature>
<dbReference type="EMBL" id="MCBQ01001206">
    <property type="protein sequence ID" value="RKF83555.1"/>
    <property type="molecule type" value="Genomic_DNA"/>
</dbReference>
<comment type="cofactor">
    <cofactor evidence="10">
        <name>Mg(2+)</name>
        <dbReference type="ChEBI" id="CHEBI:18420"/>
    </cofactor>
    <cofactor evidence="10">
        <name>Mn(2+)</name>
        <dbReference type="ChEBI" id="CHEBI:29035"/>
    </cofactor>
    <text evidence="10">Probably binds two magnesium or manganese ions per subunit.</text>
</comment>
<feature type="active site" description="Proton acceptor" evidence="9">
    <location>
        <position position="336"/>
    </location>
</feature>
<comment type="caution">
    <text evidence="15">The sequence shown here is derived from an EMBL/GenBank/DDBJ whole genome shotgun (WGS) entry which is preliminary data.</text>
</comment>
<dbReference type="PROSITE" id="PS51435">
    <property type="entry name" value="AP_NUCLEASE_F1_4"/>
    <property type="match status" value="1"/>
</dbReference>
<evidence type="ECO:0000256" key="4">
    <source>
        <dbReference type="ARBA" id="ARBA00022771"/>
    </source>
</evidence>
<dbReference type="PANTHER" id="PTHR22748:SF4">
    <property type="entry name" value="DNA-(APURINIC OR APYRIMIDINIC SITE) ENDONUCLEASE 2"/>
    <property type="match status" value="1"/>
</dbReference>
<feature type="binding site" evidence="10">
    <location>
        <position position="220"/>
    </location>
    <ligand>
        <name>Mg(2+)</name>
        <dbReference type="ChEBI" id="CHEBI:18420"/>
        <label>1</label>
    </ligand>
</feature>
<dbReference type="PROSITE" id="PS00726">
    <property type="entry name" value="AP_NUCLEASE_F1_1"/>
    <property type="match status" value="1"/>
</dbReference>
<keyword evidence="5" id="KW-0378">Hydrolase</keyword>
<dbReference type="GO" id="GO:0003677">
    <property type="term" value="F:DNA binding"/>
    <property type="evidence" value="ECO:0007669"/>
    <property type="project" value="InterPro"/>
</dbReference>
<comment type="similarity">
    <text evidence="1">Belongs to the DNA repair enzymes AP/ExoA family.</text>
</comment>
<keyword evidence="8" id="KW-0539">Nucleus</keyword>
<dbReference type="GO" id="GO:0008270">
    <property type="term" value="F:zinc ion binding"/>
    <property type="evidence" value="ECO:0007669"/>
    <property type="project" value="UniProtKB-KW"/>
</dbReference>
<proteinExistence type="inferred from homology"/>
<dbReference type="PANTHER" id="PTHR22748">
    <property type="entry name" value="AP ENDONUCLEASE"/>
    <property type="match status" value="1"/>
</dbReference>